<evidence type="ECO:0000256" key="3">
    <source>
        <dbReference type="ARBA" id="ARBA00022833"/>
    </source>
</evidence>
<dbReference type="GO" id="GO:0070210">
    <property type="term" value="C:Rpd3L-Expanded complex"/>
    <property type="evidence" value="ECO:0007669"/>
    <property type="project" value="TreeGrafter"/>
</dbReference>
<dbReference type="GO" id="GO:0008270">
    <property type="term" value="F:zinc ion binding"/>
    <property type="evidence" value="ECO:0007669"/>
    <property type="project" value="UniProtKB-KW"/>
</dbReference>
<dbReference type="CDD" id="cd15570">
    <property type="entry name" value="PHD_Bye1p_SIZ1_like"/>
    <property type="match status" value="1"/>
</dbReference>
<keyword evidence="3" id="KW-0862">Zinc</keyword>
<feature type="compositionally biased region" description="Polar residues" evidence="5">
    <location>
        <begin position="961"/>
        <end position="972"/>
    </location>
</feature>
<feature type="compositionally biased region" description="Polar residues" evidence="5">
    <location>
        <begin position="142"/>
        <end position="151"/>
    </location>
</feature>
<feature type="region of interest" description="Disordered" evidence="5">
    <location>
        <begin position="105"/>
        <end position="214"/>
    </location>
</feature>
<dbReference type="Pfam" id="PF00856">
    <property type="entry name" value="SET"/>
    <property type="match status" value="1"/>
</dbReference>
<dbReference type="Proteomes" id="UP000689129">
    <property type="component" value="Unassembled WGS sequence"/>
</dbReference>
<keyword evidence="2" id="KW-0863">Zinc-finger</keyword>
<dbReference type="GO" id="GO:0006355">
    <property type="term" value="P:regulation of DNA-templated transcription"/>
    <property type="evidence" value="ECO:0007669"/>
    <property type="project" value="TreeGrafter"/>
</dbReference>
<feature type="region of interest" description="Disordered" evidence="5">
    <location>
        <begin position="745"/>
        <end position="835"/>
    </location>
</feature>
<feature type="compositionally biased region" description="Low complexity" evidence="5">
    <location>
        <begin position="603"/>
        <end position="618"/>
    </location>
</feature>
<dbReference type="SMART" id="SM00317">
    <property type="entry name" value="SET"/>
    <property type="match status" value="1"/>
</dbReference>
<dbReference type="AlphaFoldDB" id="A0A8I2ZIP9"/>
<dbReference type="Pfam" id="PF00628">
    <property type="entry name" value="PHD"/>
    <property type="match status" value="1"/>
</dbReference>
<dbReference type="InterPro" id="IPR001214">
    <property type="entry name" value="SET_dom"/>
</dbReference>
<feature type="compositionally biased region" description="Polar residues" evidence="5">
    <location>
        <begin position="864"/>
        <end position="882"/>
    </location>
</feature>
<dbReference type="PANTHER" id="PTHR46462">
    <property type="entry name" value="UPSET, ISOFORM A"/>
    <property type="match status" value="1"/>
</dbReference>
<evidence type="ECO:0000313" key="9">
    <source>
        <dbReference type="Proteomes" id="UP000689129"/>
    </source>
</evidence>
<evidence type="ECO:0000259" key="6">
    <source>
        <dbReference type="SMART" id="SM00249"/>
    </source>
</evidence>
<evidence type="ECO:0000256" key="5">
    <source>
        <dbReference type="SAM" id="MobiDB-lite"/>
    </source>
</evidence>
<proteinExistence type="predicted"/>
<dbReference type="GO" id="GO:0034967">
    <property type="term" value="C:Set3 complex"/>
    <property type="evidence" value="ECO:0007669"/>
    <property type="project" value="TreeGrafter"/>
</dbReference>
<protein>
    <submittedName>
        <fullName evidence="8">SET domain-containing protein 3 like</fullName>
    </submittedName>
</protein>
<dbReference type="EMBL" id="JAEMWZ010000211">
    <property type="protein sequence ID" value="KAG7131243.1"/>
    <property type="molecule type" value="Genomic_DNA"/>
</dbReference>
<name>A0A8I2ZIP9_VERLO</name>
<dbReference type="PANTHER" id="PTHR46462:SF3">
    <property type="entry name" value="UPSET, ISOFORM A"/>
    <property type="match status" value="1"/>
</dbReference>
<organism evidence="8 9">
    <name type="scientific">Verticillium longisporum</name>
    <name type="common">Verticillium dahliae var. longisporum</name>
    <dbReference type="NCBI Taxonomy" id="100787"/>
    <lineage>
        <taxon>Eukaryota</taxon>
        <taxon>Fungi</taxon>
        <taxon>Dikarya</taxon>
        <taxon>Ascomycota</taxon>
        <taxon>Pezizomycotina</taxon>
        <taxon>Sordariomycetes</taxon>
        <taxon>Hypocreomycetidae</taxon>
        <taxon>Glomerellales</taxon>
        <taxon>Plectosphaerellaceae</taxon>
        <taxon>Verticillium</taxon>
    </lineage>
</organism>
<feature type="compositionally biased region" description="Basic and acidic residues" evidence="5">
    <location>
        <begin position="520"/>
        <end position="547"/>
    </location>
</feature>
<feature type="compositionally biased region" description="Basic residues" evidence="5">
    <location>
        <begin position="124"/>
        <end position="137"/>
    </location>
</feature>
<feature type="domain" description="SET" evidence="7">
    <location>
        <begin position="292"/>
        <end position="419"/>
    </location>
</feature>
<dbReference type="OrthoDB" id="1928087at2759"/>
<evidence type="ECO:0000256" key="2">
    <source>
        <dbReference type="ARBA" id="ARBA00022771"/>
    </source>
</evidence>
<feature type="domain" description="Zinc finger PHD-type" evidence="6">
    <location>
        <begin position="47"/>
        <end position="95"/>
    </location>
</feature>
<feature type="compositionally biased region" description="Polar residues" evidence="5">
    <location>
        <begin position="625"/>
        <end position="642"/>
    </location>
</feature>
<dbReference type="GO" id="GO:0006325">
    <property type="term" value="P:chromatin organization"/>
    <property type="evidence" value="ECO:0007669"/>
    <property type="project" value="UniProtKB-KW"/>
</dbReference>
<keyword evidence="4" id="KW-0156">Chromatin regulator</keyword>
<comment type="caution">
    <text evidence="8">The sequence shown here is derived from an EMBL/GenBank/DDBJ whole genome shotgun (WGS) entry which is preliminary data.</text>
</comment>
<feature type="compositionally biased region" description="Basic residues" evidence="5">
    <location>
        <begin position="492"/>
        <end position="502"/>
    </location>
</feature>
<feature type="compositionally biased region" description="Pro residues" evidence="5">
    <location>
        <begin position="199"/>
        <end position="209"/>
    </location>
</feature>
<evidence type="ECO:0000259" key="7">
    <source>
        <dbReference type="SMART" id="SM00317"/>
    </source>
</evidence>
<dbReference type="InterPro" id="IPR019787">
    <property type="entry name" value="Znf_PHD-finger"/>
</dbReference>
<feature type="compositionally biased region" description="Polar residues" evidence="5">
    <location>
        <begin position="813"/>
        <end position="823"/>
    </location>
</feature>
<gene>
    <name evidence="8" type="ORF">HYQ45_010170</name>
</gene>
<keyword evidence="1" id="KW-0479">Metal-binding</keyword>
<evidence type="ECO:0000313" key="8">
    <source>
        <dbReference type="EMBL" id="KAG7131243.1"/>
    </source>
</evidence>
<feature type="region of interest" description="Disordered" evidence="5">
    <location>
        <begin position="484"/>
        <end position="675"/>
    </location>
</feature>
<sequence>MTENPQPLPTQIAIPSQAHVVPPAIPVPQPAPARKVEAVEEEPYTIKCICNFSDDDGNTIYCETCDTWQHIECYYPNRKEEALREDFSHSCADCKPRPLDRQKAIERTRRLKNGSTQEDAQDKKPRRPPSKSHKKKPKPTDLQLNGHSVGQENGKHGSPGDLNHPAKKAKGSHRPSNSVSSQANKRSPSDGNVRLNGQPPSPATSPPELPTDFEIHGYSDRFITLYRNEPETDPQRTPSNSFSSLAISNTMSLWLREPDMMRQETGESYNDVFQKLPPDISKGQQQLVVQDKQIPLAPDTVLRWKYLTTPAAIDKDVPLIELCGQILFQKDYCADPTNLWEELTSPLPFVFFHPMLPLCIDTRNEMSQARYVRRSCKPNAVLDTYLSNTSEYHFWLVSDRFVAANEQITLPWDFRLPKLQKARMMHLIGLGDDEVNGRDEQDMDEAEYQQTSGWLHRVLSEFGGCACDLGSNCAFARFHRHYQARSQSRSQLPKKKSRKPKVHTISPTSTGHAANSRAASESHNDDLDQDGRSTSERSKPPSRDRTPLRQGSLDQPGILTEPTEREKRKVQMVEDSFRRMEQQPPARKKKRTSDGTNSKPPKSKNSLTSNTSGSNGTSRYVDAGTSRSKSGSPASAHSTGWQNPFKGPTSRTDSVASNSRPASTAPRPKYCDASVQTDPVAGEWYSEAEPASTAPRPKYCDASVQTDPVAGEWYSEAEPTPKPRRRIISLSQRLLNNRHRARCDGVDQFKRRTSLPAPTTPTAMEIDPPVESRKASESPSLPNESEHLPPSPTPEAKNLEDVPMTDAPPTDAASISPTTTTAQLPEVNGVSSPVEVKSPELRVHLPPVPAFGDATSAVANVTTPQVATDSQAPLLSTSTGARSSALMPPAVNGITHPSPVKKKLSLSDYTKSRLNKAASKPDSGPKTPTTKETKAGVDGIVDAADTTKANEATETARVNGVSPTLIATDTPL</sequence>
<feature type="compositionally biased region" description="Polar residues" evidence="5">
    <location>
        <begin position="649"/>
        <end position="662"/>
    </location>
</feature>
<feature type="compositionally biased region" description="Basic and acidic residues" evidence="5">
    <location>
        <begin position="562"/>
        <end position="581"/>
    </location>
</feature>
<evidence type="ECO:0000256" key="4">
    <source>
        <dbReference type="ARBA" id="ARBA00022853"/>
    </source>
</evidence>
<feature type="compositionally biased region" description="Polar residues" evidence="5">
    <location>
        <begin position="174"/>
        <end position="190"/>
    </location>
</feature>
<dbReference type="InterPro" id="IPR001965">
    <property type="entry name" value="Znf_PHD"/>
</dbReference>
<accession>A0A8I2ZIP9</accession>
<feature type="region of interest" description="Disordered" evidence="5">
    <location>
        <begin position="864"/>
        <end position="972"/>
    </location>
</feature>
<reference evidence="8" key="1">
    <citation type="journal article" date="2021" name="Mol. Plant Pathol.">
        <title>A 20-kb lineage-specific genomic region tames virulence in pathogenic amphidiploid Verticillium longisporum.</title>
        <authorList>
            <person name="Harting R."/>
            <person name="Starke J."/>
            <person name="Kusch H."/>
            <person name="Poggeler S."/>
            <person name="Maurus I."/>
            <person name="Schluter R."/>
            <person name="Landesfeind M."/>
            <person name="Bulla I."/>
            <person name="Nowrousian M."/>
            <person name="de Jonge R."/>
            <person name="Stahlhut G."/>
            <person name="Hoff K.J."/>
            <person name="Asshauer K.P."/>
            <person name="Thurmer A."/>
            <person name="Stanke M."/>
            <person name="Daniel R."/>
            <person name="Morgenstern B."/>
            <person name="Thomma B.P.H.J."/>
            <person name="Kronstad J.W."/>
            <person name="Braus-Stromeyer S.A."/>
            <person name="Braus G.H."/>
        </authorList>
    </citation>
    <scope>NUCLEOTIDE SEQUENCE</scope>
    <source>
        <strain evidence="8">Vl32</strain>
    </source>
</reference>
<feature type="compositionally biased region" description="Polar residues" evidence="5">
    <location>
        <begin position="505"/>
        <end position="519"/>
    </location>
</feature>
<dbReference type="SMART" id="SM00249">
    <property type="entry name" value="PHD"/>
    <property type="match status" value="1"/>
</dbReference>
<evidence type="ECO:0000256" key="1">
    <source>
        <dbReference type="ARBA" id="ARBA00022723"/>
    </source>
</evidence>